<evidence type="ECO:0000313" key="5">
    <source>
        <dbReference type="EMBL" id="CAF9917094.1"/>
    </source>
</evidence>
<name>A0A8H3IKK9_9LECA</name>
<evidence type="ECO:0000256" key="1">
    <source>
        <dbReference type="SAM" id="MobiDB-lite"/>
    </source>
</evidence>
<dbReference type="InterPro" id="IPR025614">
    <property type="entry name" value="Cell_morpho_N"/>
</dbReference>
<feature type="compositionally biased region" description="Acidic residues" evidence="1">
    <location>
        <begin position="2462"/>
        <end position="2472"/>
    </location>
</feature>
<gene>
    <name evidence="5" type="primary">TAO3</name>
    <name evidence="5" type="ORF">HETSPECPRED_003126</name>
</gene>
<feature type="region of interest" description="Disordered" evidence="1">
    <location>
        <begin position="1"/>
        <end position="143"/>
    </location>
</feature>
<dbReference type="SUPFAM" id="SSF48371">
    <property type="entry name" value="ARM repeat"/>
    <property type="match status" value="1"/>
</dbReference>
<dbReference type="InterPro" id="IPR025481">
    <property type="entry name" value="Cell_Morphogen_C"/>
</dbReference>
<dbReference type="Proteomes" id="UP000664521">
    <property type="component" value="Unassembled WGS sequence"/>
</dbReference>
<dbReference type="GO" id="GO:0030427">
    <property type="term" value="C:site of polarized growth"/>
    <property type="evidence" value="ECO:0007669"/>
    <property type="project" value="TreeGrafter"/>
</dbReference>
<dbReference type="EMBL" id="CAJPDS010000019">
    <property type="protein sequence ID" value="CAF9917094.1"/>
    <property type="molecule type" value="Genomic_DNA"/>
</dbReference>
<dbReference type="InterPro" id="IPR029473">
    <property type="entry name" value="MOR2-PAG1_mid"/>
</dbReference>
<keyword evidence="6" id="KW-1185">Reference proteome</keyword>
<reference evidence="5" key="1">
    <citation type="submission" date="2021-03" db="EMBL/GenBank/DDBJ databases">
        <authorList>
            <person name="Tagirdzhanova G."/>
        </authorList>
    </citation>
    <scope>NUCLEOTIDE SEQUENCE</scope>
</reference>
<feature type="compositionally biased region" description="Polar residues" evidence="1">
    <location>
        <begin position="92"/>
        <end position="125"/>
    </location>
</feature>
<evidence type="ECO:0000259" key="3">
    <source>
        <dbReference type="Pfam" id="PF14225"/>
    </source>
</evidence>
<evidence type="ECO:0000259" key="4">
    <source>
        <dbReference type="Pfam" id="PF14228"/>
    </source>
</evidence>
<evidence type="ECO:0000259" key="2">
    <source>
        <dbReference type="Pfam" id="PF14222"/>
    </source>
</evidence>
<accession>A0A8H3IKK9</accession>
<feature type="compositionally biased region" description="Polar residues" evidence="1">
    <location>
        <begin position="57"/>
        <end position="83"/>
    </location>
</feature>
<dbReference type="GO" id="GO:0000902">
    <property type="term" value="P:cell morphogenesis"/>
    <property type="evidence" value="ECO:0007669"/>
    <property type="project" value="InterPro"/>
</dbReference>
<feature type="domain" description="Cell morphogenesis protein C-terminal" evidence="3">
    <location>
        <begin position="1977"/>
        <end position="2227"/>
    </location>
</feature>
<dbReference type="PANTHER" id="PTHR12295">
    <property type="entry name" value="FURRY-RELATED"/>
    <property type="match status" value="1"/>
</dbReference>
<evidence type="ECO:0000313" key="6">
    <source>
        <dbReference type="Proteomes" id="UP000664521"/>
    </source>
</evidence>
<proteinExistence type="predicted"/>
<feature type="domain" description="Cell morphogenesis protein N-terminal" evidence="2">
    <location>
        <begin position="351"/>
        <end position="934"/>
    </location>
</feature>
<dbReference type="OrthoDB" id="6287725at2759"/>
<dbReference type="GO" id="GO:0005938">
    <property type="term" value="C:cell cortex"/>
    <property type="evidence" value="ECO:0007669"/>
    <property type="project" value="TreeGrafter"/>
</dbReference>
<feature type="compositionally biased region" description="Polar residues" evidence="1">
    <location>
        <begin position="10"/>
        <end position="29"/>
    </location>
</feature>
<comment type="caution">
    <text evidence="5">The sequence shown here is derived from an EMBL/GenBank/DDBJ whole genome shotgun (WGS) entry which is preliminary data.</text>
</comment>
<feature type="region of interest" description="Disordered" evidence="1">
    <location>
        <begin position="2443"/>
        <end position="2548"/>
    </location>
</feature>
<organism evidence="5 6">
    <name type="scientific">Heterodermia speciosa</name>
    <dbReference type="NCBI Taxonomy" id="116794"/>
    <lineage>
        <taxon>Eukaryota</taxon>
        <taxon>Fungi</taxon>
        <taxon>Dikarya</taxon>
        <taxon>Ascomycota</taxon>
        <taxon>Pezizomycotina</taxon>
        <taxon>Lecanoromycetes</taxon>
        <taxon>OSLEUM clade</taxon>
        <taxon>Lecanoromycetidae</taxon>
        <taxon>Caliciales</taxon>
        <taxon>Physciaceae</taxon>
        <taxon>Heterodermia</taxon>
    </lineage>
</organism>
<dbReference type="PANTHER" id="PTHR12295:SF30">
    <property type="entry name" value="PROTEIN FURRY"/>
    <property type="match status" value="1"/>
</dbReference>
<dbReference type="Pfam" id="PF14228">
    <property type="entry name" value="MOR2-PAG1_mid"/>
    <property type="match status" value="3"/>
</dbReference>
<dbReference type="Pfam" id="PF14222">
    <property type="entry name" value="MOR2-PAG1_N"/>
    <property type="match status" value="1"/>
</dbReference>
<dbReference type="InterPro" id="IPR016024">
    <property type="entry name" value="ARM-type_fold"/>
</dbReference>
<feature type="region of interest" description="Disordered" evidence="1">
    <location>
        <begin position="1165"/>
        <end position="1189"/>
    </location>
</feature>
<feature type="compositionally biased region" description="Polar residues" evidence="1">
    <location>
        <begin position="2448"/>
        <end position="2461"/>
    </location>
</feature>
<sequence>MAGVPHTGKGQPSQSNDPNQSPLYTQPAQQDCKDSRNGAPAFTHAREPSGSRGRTAMNGSNLHTQQGTFRSQSSAATSRSPALNGTMERRPSLTQNHYRQATKTHAQFQHSRKTSFVNSPTTSPLSPYVPGTNGPGNGSVPEFSALTLHQYGTPELRPNNSPSSTTGSLLSVTSTLVGGQETPESSTLNLTQRKMDRMGGNRVRRAHSHHRSHSKHQGPGEIKTAYEHSLNHLFQSFVLQADHKIDQCVIGVFDQEPEVEDICGPGVDSAFDQLLWTLGNIARQKPKPLIDTIMYWRKTKGEQAQEAKSELNKIRSEISSGAGLSGSLTLSLDGNAYASLPALQDIFIQADRRSSLSIYLLCRVLIEIYNQTDQASLTIQMAGKLEDIIFGQLKQIDRDQLNSPFRRANWRIYCQLLGAMSGMNFHSVQDRFISELAIFQKELEVKNAVNKEVEGRVALLVVAMKHLRVKTQPEPAWEETCDFLYKLAGFFAESHGQDIKRAYCQTLAELIFPIAASASPSFNTPRWKDFLNIVSVRLSQMLAKLKHWIYASELSTLILCASPVEVFASQWLTAINLLKDKLKDRTVRGYALRSVCRLVWTFLERVNEPVNSKLRKIEDVMKLVLPTGKKTYLSTDPTFAVPKVELIRIVGFRYPEFTFTKIIFPLINSDLFSPGREVKAEQLDPERMVIGIRAFLAVISDLEQVGDGRPPFPRFLHGIVSAVSPLDDRGSSYYQQTNFGHGNLKKNEQLSRPVAISCLDETIKGYYARFCELLGKITIVCDNAFGGQAVLDEKFGSLTPSGLTPKTPISETFSFGRRDEHPTLTDHKQGFYDLLHVAVQALPRCLSPHVPLNSLINLMCTGTAHVRSNIAISSAQSLKSIARQGHAQQVTIGFARFILNFDTRYSTMSDEGMLGSGHIENTLRLYVELLSIWIDEIKLKNKPVSCDLREDSPSGSRGIPLDLTNVSTLVEEVESHGVFFMCSQSWRVRSYAVKVLKLVTEFDSALGRDHPRIIQILEGDTHRVIDVNDDRLSVAERSRLQKSKRRSAVRDTMIELCGSDISYDSTLWLKIFPNFIRVSFEVCPFAVTLGREIVCARLQQMHDSIIHLAERLPNLRGPQPSGSDLNPLRALARLGTTSPDVIIEQWKLYLIMACTTMTNAGAQTQSQLANSQHARKMSNKSTQQTSERVPAGSARQLFASIIPLLNAPQFSIRDAIVIALGSININLYRTLLESLQYAVTTCKEEAKLRIGTHQRTGSSPQRNRKTDLLRTEVTNVYRLTSRFLREPSVLQDDWILNNLSIYTKDLMIFLSDAEIQNDWECQNLRRYYCGLLEELFDGINRTKDPARWMAFESRKSSFALMEDWCGYSPNQSRISQREDNMKQSVLDQHQNDGERTNVTAAMEIEKRNLRTAALSAMAALCAGPLRITTVKGDHLSFNVHRMLSWIDQIFGTVSDKMHVIGRRALERLVVHNRDLPVLFEHSIEMCYEPERPRALESYFEVVTKVLMENDDYPLAFWRILGAVLFTLGNEKSHIRMKSARLLRNLEQRQQKNSRLQDYDISISDRTTAVYKLAQFEISKRLSKQHYELAFHVFSQFSKHFKNISPDSQRSMVAAILPWVQAIELQLDPNGGPSASSYMLLANLLEITTKASGALHNEIQALWQALATGPHGGNVQLILDFVTSLCLDRREQSFVDYAKQIVVYLSSTPAGQKVVEFLLLQITPKNMVQEKREPITIPPDFLGLPYVADLSEALPIGNKQQGFSLGQISLIFLVDLMVAPMQLREENVPLLLQVILVLWDHYTLLVQEQAREMLVHLIHELVITKIEDDTTEPNKSTIEAFVESIRQHDPAVVWAYEECNGRNDDEEGNRVPMSMTKVTTEVVNLFAIAYPNVHERWAKMTLNWATSCPVRHLACRSFQIYRCILTSLDQSMLGDMLARLSNTIADEQADYQTFSMEILTTLKTVIGALEPGDLLQYPQLFWATCASLNTRYEQEFIETLGMLEKLLEKINLSDPAVIKLLKDAKPRNWQGSFEGIAPLLYKGCKSAISLEKTLLVMDKVALLPDSDLVGNRTRLLFGVLGNLPRFLNSFEAPSQNASCLQAAVTLAQVAETQEHQEISIVLNAYANNRFPLSKDFLSQILSTLRRTFFHTWGLRSLVFLLGLLTNRSAWYQAKTLDVLCALMPEIDTRKTEFTSQGLDLITPLLRLLTTEHYNRALEIMGHFQTMSSTGMDKDHLHISMADPTSSQTVKRYERTPCLYGIAESSGWSVPEPAKHSSETRANMQAVFYSCNISQVDSAAATPEVEFHVDDYQQSAYFPLERSDTLTSEDPRIEITTEGSMGELVSKLDSLDDFFEDSLSSESGASKPYSNLTITGLGVPQVSGGESLYNRQTEPISIRSLARTASVSSLQDGLTEVRGTSSRDAGIMSPAAFVTIPTPPVPPPIRPSLHSRSITTPVNNIDSLTDEDTDDIFSEDERSTGHGGSRTLGSSLRAVHKGMKKVQPGVSGKEYRQRDLLRGQSRTRSQAPHSPDVPKVPEAYLKDNQKLADV</sequence>
<dbReference type="Pfam" id="PF14225">
    <property type="entry name" value="MOR2-PAG1_C"/>
    <property type="match status" value="1"/>
</dbReference>
<dbReference type="InterPro" id="IPR039867">
    <property type="entry name" value="Furry/Tao3/Mor2"/>
</dbReference>
<feature type="domain" description="Cell morphogenesis central region" evidence="4">
    <location>
        <begin position="1758"/>
        <end position="1929"/>
    </location>
</feature>
<feature type="domain" description="Cell morphogenesis central region" evidence="4">
    <location>
        <begin position="1460"/>
        <end position="1691"/>
    </location>
</feature>
<protein>
    <submittedName>
        <fullName evidence="5">Cell morphoproteinsis protein PAG1</fullName>
    </submittedName>
</protein>
<feature type="domain" description="Cell morphogenesis central region" evidence="4">
    <location>
        <begin position="1182"/>
        <end position="1456"/>
    </location>
</feature>
<feature type="compositionally biased region" description="Basic and acidic residues" evidence="1">
    <location>
        <begin position="2538"/>
        <end position="2548"/>
    </location>
</feature>